<feature type="region of interest" description="Disordered" evidence="5">
    <location>
        <begin position="429"/>
        <end position="481"/>
    </location>
</feature>
<dbReference type="Gene3D" id="1.25.40.20">
    <property type="entry name" value="Ankyrin repeat-containing domain"/>
    <property type="match status" value="1"/>
</dbReference>
<feature type="repeat" description="ANK" evidence="4">
    <location>
        <begin position="779"/>
        <end position="811"/>
    </location>
</feature>
<evidence type="ECO:0000256" key="3">
    <source>
        <dbReference type="ARBA" id="ARBA00023043"/>
    </source>
</evidence>
<dbReference type="OMA" id="HNERIGF"/>
<dbReference type="STRING" id="931890.G8JRV2"/>
<dbReference type="AlphaFoldDB" id="G8JRV2"/>
<feature type="compositionally biased region" description="Polar residues" evidence="5">
    <location>
        <begin position="430"/>
        <end position="458"/>
    </location>
</feature>
<dbReference type="OrthoDB" id="71307at2759"/>
<dbReference type="GO" id="GO:0030466">
    <property type="term" value="P:silent mating-type cassette heterochromatin formation"/>
    <property type="evidence" value="ECO:0007669"/>
    <property type="project" value="EnsemblFungi"/>
</dbReference>
<dbReference type="InterPro" id="IPR014756">
    <property type="entry name" value="Ig_E-set"/>
</dbReference>
<dbReference type="GeneID" id="11472245"/>
<dbReference type="InterPro" id="IPR057962">
    <property type="entry name" value="SPT23_MGA2_DBD"/>
</dbReference>
<evidence type="ECO:0000256" key="1">
    <source>
        <dbReference type="ARBA" id="ARBA00022553"/>
    </source>
</evidence>
<feature type="compositionally biased region" description="Polar residues" evidence="5">
    <location>
        <begin position="411"/>
        <end position="422"/>
    </location>
</feature>
<dbReference type="GO" id="GO:2001280">
    <property type="term" value="P:positive regulation of unsaturated fatty acid biosynthetic process"/>
    <property type="evidence" value="ECO:0007669"/>
    <property type="project" value="EnsemblFungi"/>
</dbReference>
<dbReference type="EMBL" id="CP002499">
    <property type="protein sequence ID" value="AET38871.1"/>
    <property type="molecule type" value="Genomic_DNA"/>
</dbReference>
<dbReference type="PROSITE" id="PS50297">
    <property type="entry name" value="ANK_REP_REGION"/>
    <property type="match status" value="2"/>
</dbReference>
<dbReference type="PROSITE" id="PS50088">
    <property type="entry name" value="ANK_REPEAT"/>
    <property type="match status" value="2"/>
</dbReference>
<dbReference type="GO" id="GO:0071456">
    <property type="term" value="P:cellular response to hypoxia"/>
    <property type="evidence" value="ECO:0007669"/>
    <property type="project" value="EnsemblFungi"/>
</dbReference>
<keyword evidence="1" id="KW-0597">Phosphoprotein</keyword>
<dbReference type="GO" id="GO:0045944">
    <property type="term" value="P:positive regulation of transcription by RNA polymerase II"/>
    <property type="evidence" value="ECO:0007669"/>
    <property type="project" value="EnsemblFungi"/>
</dbReference>
<dbReference type="InterPro" id="IPR002110">
    <property type="entry name" value="Ankyrin_rpt"/>
</dbReference>
<gene>
    <name evidence="8" type="ordered locus">Ecym_3384</name>
</gene>
<dbReference type="SUPFAM" id="SSF81296">
    <property type="entry name" value="E set domains"/>
    <property type="match status" value="1"/>
</dbReference>
<dbReference type="CDD" id="cd00102">
    <property type="entry name" value="IPT"/>
    <property type="match status" value="1"/>
</dbReference>
<protein>
    <recommendedName>
        <fullName evidence="7">IPT/TIG domain-containing protein</fullName>
    </recommendedName>
</protein>
<dbReference type="InParanoid" id="G8JRV2"/>
<feature type="region of interest" description="Disordered" evidence="5">
    <location>
        <begin position="37"/>
        <end position="66"/>
    </location>
</feature>
<keyword evidence="6" id="KW-1133">Transmembrane helix</keyword>
<keyword evidence="9" id="KW-1185">Reference proteome</keyword>
<dbReference type="InterPro" id="IPR002909">
    <property type="entry name" value="IPT_dom"/>
</dbReference>
<feature type="region of interest" description="Disordered" evidence="5">
    <location>
        <begin position="891"/>
        <end position="910"/>
    </location>
</feature>
<evidence type="ECO:0000313" key="8">
    <source>
        <dbReference type="EMBL" id="AET38871.1"/>
    </source>
</evidence>
<evidence type="ECO:0000313" key="9">
    <source>
        <dbReference type="Proteomes" id="UP000006790"/>
    </source>
</evidence>
<dbReference type="InterPro" id="IPR013783">
    <property type="entry name" value="Ig-like_fold"/>
</dbReference>
<dbReference type="Pfam" id="PF01833">
    <property type="entry name" value="TIG"/>
    <property type="match status" value="1"/>
</dbReference>
<feature type="region of interest" description="Disordered" evidence="5">
    <location>
        <begin position="405"/>
        <end position="424"/>
    </location>
</feature>
<dbReference type="Proteomes" id="UP000006790">
    <property type="component" value="Chromosome 3"/>
</dbReference>
<dbReference type="RefSeq" id="XP_003645688.1">
    <property type="nucleotide sequence ID" value="XM_003645640.1"/>
</dbReference>
<keyword evidence="6" id="KW-0472">Membrane</keyword>
<dbReference type="SMART" id="SM00429">
    <property type="entry name" value="IPT"/>
    <property type="match status" value="1"/>
</dbReference>
<feature type="domain" description="IPT/TIG" evidence="7">
    <location>
        <begin position="568"/>
        <end position="659"/>
    </location>
</feature>
<reference evidence="9" key="1">
    <citation type="journal article" date="2012" name="G3 (Bethesda)">
        <title>Pichia sorbitophila, an interspecies yeast hybrid reveals early steps of genome resolution following polyploidization.</title>
        <authorList>
            <person name="Leh Louis V."/>
            <person name="Despons L."/>
            <person name="Friedrich A."/>
            <person name="Martin T."/>
            <person name="Durrens P."/>
            <person name="Casaregola S."/>
            <person name="Neuveglise C."/>
            <person name="Fairhead C."/>
            <person name="Marck C."/>
            <person name="Cruz J.A."/>
            <person name="Straub M.L."/>
            <person name="Kugler V."/>
            <person name="Sacerdot C."/>
            <person name="Uzunov Z."/>
            <person name="Thierry A."/>
            <person name="Weiss S."/>
            <person name="Bleykasten C."/>
            <person name="De Montigny J."/>
            <person name="Jacques N."/>
            <person name="Jung P."/>
            <person name="Lemaire M."/>
            <person name="Mallet S."/>
            <person name="Morel G."/>
            <person name="Richard G.F."/>
            <person name="Sarkar A."/>
            <person name="Savel G."/>
            <person name="Schacherer J."/>
            <person name="Seret M.L."/>
            <person name="Talla E."/>
            <person name="Samson G."/>
            <person name="Jubin C."/>
            <person name="Poulain J."/>
            <person name="Vacherie B."/>
            <person name="Barbe V."/>
            <person name="Pelletier E."/>
            <person name="Sherman D.J."/>
            <person name="Westhof E."/>
            <person name="Weissenbach J."/>
            <person name="Baret P.V."/>
            <person name="Wincker P."/>
            <person name="Gaillardin C."/>
            <person name="Dujon B."/>
            <person name="Souciet J.L."/>
        </authorList>
    </citation>
    <scope>NUCLEOTIDE SEQUENCE [LARGE SCALE GENOMIC DNA]</scope>
    <source>
        <strain evidence="9">CBS 270.75 / DBVPG 7215 / KCTC 17166 / NRRL Y-17582</strain>
    </source>
</reference>
<dbReference type="KEGG" id="erc:Ecym_3384"/>
<dbReference type="Pfam" id="PF25603">
    <property type="entry name" value="SPT23_MGA2_DBD"/>
    <property type="match status" value="1"/>
</dbReference>
<dbReference type="GO" id="GO:0106254">
    <property type="term" value="F:lipid sensor activity"/>
    <property type="evidence" value="ECO:0007669"/>
    <property type="project" value="EnsemblFungi"/>
</dbReference>
<feature type="transmembrane region" description="Helical" evidence="6">
    <location>
        <begin position="1070"/>
        <end position="1089"/>
    </location>
</feature>
<dbReference type="PANTHER" id="PTHR24184:SF11">
    <property type="entry name" value="ANKYRIN REPEAT AND SOCS BOX CONTAINING 3"/>
    <property type="match status" value="1"/>
</dbReference>
<dbReference type="Gene3D" id="2.60.40.10">
    <property type="entry name" value="Immunoglobulins"/>
    <property type="match status" value="1"/>
</dbReference>
<feature type="compositionally biased region" description="Polar residues" evidence="5">
    <location>
        <begin position="936"/>
        <end position="947"/>
    </location>
</feature>
<feature type="repeat" description="ANK" evidence="4">
    <location>
        <begin position="746"/>
        <end position="778"/>
    </location>
</feature>
<dbReference type="PANTHER" id="PTHR24184">
    <property type="entry name" value="SI:CH211-189E2.2"/>
    <property type="match status" value="1"/>
</dbReference>
<evidence type="ECO:0000256" key="6">
    <source>
        <dbReference type="SAM" id="Phobius"/>
    </source>
</evidence>
<dbReference type="GO" id="GO:0005789">
    <property type="term" value="C:endoplasmic reticulum membrane"/>
    <property type="evidence" value="ECO:0007669"/>
    <property type="project" value="EnsemblFungi"/>
</dbReference>
<dbReference type="Pfam" id="PF12796">
    <property type="entry name" value="Ank_2"/>
    <property type="match status" value="1"/>
</dbReference>
<proteinExistence type="predicted"/>
<evidence type="ECO:0000256" key="4">
    <source>
        <dbReference type="PROSITE-ProRule" id="PRU00023"/>
    </source>
</evidence>
<evidence type="ECO:0000256" key="2">
    <source>
        <dbReference type="ARBA" id="ARBA00022737"/>
    </source>
</evidence>
<dbReference type="GO" id="GO:0071279">
    <property type="term" value="P:cellular response to cobalt ion"/>
    <property type="evidence" value="ECO:0007669"/>
    <property type="project" value="EnsemblFungi"/>
</dbReference>
<name>G8JRV2_ERECY</name>
<dbReference type="GO" id="GO:0010106">
    <property type="term" value="P:cellular response to iron ion starvation"/>
    <property type="evidence" value="ECO:0007669"/>
    <property type="project" value="EnsemblFungi"/>
</dbReference>
<dbReference type="InterPro" id="IPR036770">
    <property type="entry name" value="Ankyrin_rpt-contain_sf"/>
</dbReference>
<dbReference type="GO" id="GO:0048255">
    <property type="term" value="P:mRNA stabilization"/>
    <property type="evidence" value="ECO:0007669"/>
    <property type="project" value="EnsemblFungi"/>
</dbReference>
<evidence type="ECO:0000256" key="5">
    <source>
        <dbReference type="SAM" id="MobiDB-lite"/>
    </source>
</evidence>
<accession>G8JRV2</accession>
<feature type="compositionally biased region" description="Polar residues" evidence="5">
    <location>
        <begin position="37"/>
        <end position="46"/>
    </location>
</feature>
<dbReference type="FunFam" id="2.60.40.10:FF:001880">
    <property type="entry name" value="Mga2p"/>
    <property type="match status" value="1"/>
</dbReference>
<dbReference type="HOGENOM" id="CLU_004311_0_0_1"/>
<keyword evidence="2" id="KW-0677">Repeat</keyword>
<organism evidence="8 9">
    <name type="scientific">Eremothecium cymbalariae (strain CBS 270.75 / DBVPG 7215 / KCTC 17166 / NRRL Y-17582)</name>
    <name type="common">Yeast</name>
    <dbReference type="NCBI Taxonomy" id="931890"/>
    <lineage>
        <taxon>Eukaryota</taxon>
        <taxon>Fungi</taxon>
        <taxon>Dikarya</taxon>
        <taxon>Ascomycota</taxon>
        <taxon>Saccharomycotina</taxon>
        <taxon>Saccharomycetes</taxon>
        <taxon>Saccharomycetales</taxon>
        <taxon>Saccharomycetaceae</taxon>
        <taxon>Eremothecium</taxon>
    </lineage>
</organism>
<dbReference type="SMART" id="SM00248">
    <property type="entry name" value="ANK"/>
    <property type="match status" value="2"/>
</dbReference>
<feature type="compositionally biased region" description="Basic and acidic residues" evidence="5">
    <location>
        <begin position="108"/>
        <end position="124"/>
    </location>
</feature>
<dbReference type="eggNOG" id="KOG3836">
    <property type="taxonomic scope" value="Eukaryota"/>
</dbReference>
<feature type="region of interest" description="Disordered" evidence="5">
    <location>
        <begin position="919"/>
        <end position="947"/>
    </location>
</feature>
<evidence type="ECO:0000259" key="7">
    <source>
        <dbReference type="SMART" id="SM00429"/>
    </source>
</evidence>
<sequence length="1146" mass="126669">MDVFANGESPLKIVEEHDTFDSQLLNDLLFSTLSSEVSNTSGASSGRQEDNEIDDVGRKQEADEQQFCGGSDEELFNAFINTDILPHEAGGSHQALGAEGSGLMSGHGVEKERGERQLSRDVSGRSDNLGLEEQVSVARSQVGGGEPLVGSNCVLSKSQPLVSPLSSRVATPHSSYYQQCENFFNQRLEFGRTEPLRTAYLNPVDFLDLDMSKLPYTLTVSDMPTRSRVETQIKLDLTISPAPKQYLIHLPSDCITKQKLYLRADEGSNPPDVRNEMLYLEAFLICTSNNKATYVCNRCVKREQRRAARRKSGLSDNLIWCNNENRRAVVFNSKQVFLIKQENCTPTSKSFSLSTRIVCYCRHHKEPEGFRVMFILRDANGEILAKNVTSPIMIMDKKSNKRVAEGLKGGESNSATDLSSLAKTAGECSTAPTSDFSGAENSSNNKEPPTSTGVQFLTNAPMLSPSSIGADSSETTGNADLSQHSHSLHFASSSAAAAQRASGYKRKRTWPDPPFPILETSSRGAVSASDRSYSMSAAVASSNHLTSMTQLQQHAALPKQSQIAQQNKPFIHRVIPNQGPIKGGTEVTLLGTNFRPGDIVKFGENRALSTQCWSDSTIVTYLPPAASPGKVLVSVFSQEDLEQDMLGVLPKSTVIFTYVDDTDRQLIELALQIVGLKMNGKLEDARNIAKRIIGSDAGSSSDSTPNNVPNSGQMYRNQLLYSDENLLVKVIKLLNPTSNLSMCTEEGHTMLHLACLKGYHQLVSLLVRKGARVEVGDSYGFTPLHFACLNGDAKIIRLLVQCKAQVSTEAKNGTNPVGLFLANHQTNDERYKHYFNEVMDVLTKSDYEFDSYNLGQRKLSVSSCQSSLFDEESINSVEEAFHADDSKSIYGSFSSGSEEESSNYEEDGDESLLYNDESSEQADFRGHTPVIDDDATSSSIRGSSTVRTRTQTILSQVSISPNNVDSHENSNRNTSSHENSLWNRVLSAFNDSPPNYEDLFPSTENQVVLDSKLQVSSATPHTPHNLIFDNPCPSILADELQTSSEDEDEALQARFNRFFQERTNFQNDKMLLLFWLPLLVILLPSFLLIKFGQDGNTIQHISQKASECLRMWVVKFMLGNERMKTMFRESLNNFQSRRILGDVLVT</sequence>
<dbReference type="SUPFAM" id="SSF48403">
    <property type="entry name" value="Ankyrin repeat"/>
    <property type="match status" value="1"/>
</dbReference>
<feature type="compositionally biased region" description="Polar residues" evidence="5">
    <location>
        <begin position="464"/>
        <end position="480"/>
    </location>
</feature>
<dbReference type="FunCoup" id="G8JRV2">
    <property type="interactions" value="1103"/>
</dbReference>
<feature type="compositionally biased region" description="Basic and acidic residues" evidence="5">
    <location>
        <begin position="47"/>
        <end position="62"/>
    </location>
</feature>
<keyword evidence="6" id="KW-0812">Transmembrane</keyword>
<keyword evidence="3 4" id="KW-0040">ANK repeat</keyword>
<dbReference type="GO" id="GO:0005634">
    <property type="term" value="C:nucleus"/>
    <property type="evidence" value="ECO:0007669"/>
    <property type="project" value="EnsemblFungi"/>
</dbReference>
<feature type="region of interest" description="Disordered" evidence="5">
    <location>
        <begin position="90"/>
        <end position="124"/>
    </location>
</feature>
<feature type="compositionally biased region" description="Acidic residues" evidence="5">
    <location>
        <begin position="897"/>
        <end position="910"/>
    </location>
</feature>